<evidence type="ECO:0000259" key="1">
    <source>
        <dbReference type="Pfam" id="PF00905"/>
    </source>
</evidence>
<feature type="domain" description="Penicillin binding protein A dimerisation" evidence="2">
    <location>
        <begin position="52"/>
        <end position="135"/>
    </location>
</feature>
<comment type="caution">
    <text evidence="3">The sequence shown here is derived from an EMBL/GenBank/DDBJ whole genome shotgun (WGS) entry which is preliminary data.</text>
</comment>
<organism evidence="3 4">
    <name type="scientific">Bifidobacterium favimelis</name>
    <dbReference type="NCBI Taxonomy" id="3122979"/>
    <lineage>
        <taxon>Bacteria</taxon>
        <taxon>Bacillati</taxon>
        <taxon>Actinomycetota</taxon>
        <taxon>Actinomycetes</taxon>
        <taxon>Bifidobacteriales</taxon>
        <taxon>Bifidobacteriaceae</taxon>
        <taxon>Bifidobacterium</taxon>
    </lineage>
</organism>
<keyword evidence="4" id="KW-1185">Reference proteome</keyword>
<evidence type="ECO:0000313" key="3">
    <source>
        <dbReference type="EMBL" id="MEK0307311.1"/>
    </source>
</evidence>
<dbReference type="InterPro" id="IPR036138">
    <property type="entry name" value="PBP_dimer_sf"/>
</dbReference>
<dbReference type="SUPFAM" id="SSF56601">
    <property type="entry name" value="beta-lactamase/transpeptidase-like"/>
    <property type="match status" value="1"/>
</dbReference>
<dbReference type="InterPro" id="IPR050515">
    <property type="entry name" value="Beta-lactam/transpept"/>
</dbReference>
<dbReference type="InterPro" id="IPR012338">
    <property type="entry name" value="Beta-lactam/transpept-like"/>
</dbReference>
<dbReference type="Gene3D" id="3.40.710.10">
    <property type="entry name" value="DD-peptidase/beta-lactamase superfamily"/>
    <property type="match status" value="1"/>
</dbReference>
<feature type="domain" description="Penicillin-binding protein transpeptidase" evidence="1">
    <location>
        <begin position="156"/>
        <end position="481"/>
    </location>
</feature>
<dbReference type="RefSeq" id="WP_340470070.1">
    <property type="nucleotide sequence ID" value="NZ_JBANBB010000003.1"/>
</dbReference>
<protein>
    <submittedName>
        <fullName evidence="3">Penicillin-binding protein 2</fullName>
    </submittedName>
</protein>
<proteinExistence type="predicted"/>
<dbReference type="PANTHER" id="PTHR30627">
    <property type="entry name" value="PEPTIDOGLYCAN D,D-TRANSPEPTIDASE"/>
    <property type="match status" value="1"/>
</dbReference>
<dbReference type="InterPro" id="IPR054120">
    <property type="entry name" value="PBPA_dimer"/>
</dbReference>
<dbReference type="PANTHER" id="PTHR30627:SF24">
    <property type="entry name" value="PENICILLIN-BINDING PROTEIN 4B"/>
    <property type="match status" value="1"/>
</dbReference>
<dbReference type="Proteomes" id="UP001373159">
    <property type="component" value="Unassembled WGS sequence"/>
</dbReference>
<sequence>MNKALRQLFNAVIILFVILGLSSTLIMAVRANALNADPRNSRALYNEYSAPRGAILAADGTVMAQSDPVNDSFQYQRKYPNGALYAPVTGYFSINNAMTNLESSRNRLLSGRSDIQWVDRFKALFTGTQNKGASIETSINPHLQEIAYKALDKRSGAVVAYEVNTGRILAMVSTPSYDPNSLAKHDGDAAGKAFTDLSSRPDNPMLNRAVSELYPPGSTFKLVVAAAALESGHYQADSSLPAGASYTLPGTNHQLTNATYQGNGSDGKISMTDAIAFSSNTAFAQLGVALGDKAISEQAAKLGYGSSITLDGTTNTGTPLKSVASKFPTDVTPDRLALASIGQGDTLTTPLEAAMTAAAVANGGRLMKPTLVDKVRSSDLSIISETTPAVYSQAFSSQTAKALTEMMKAVVTKDSPALQIPGVQVAAKTGTAQLGDKRLHDGWTVGFAPADNPKVAVAVVTYGVTGYGVDTAGPIMKSVLQEALK</sequence>
<reference evidence="3 4" key="1">
    <citation type="submission" date="2024-02" db="EMBL/GenBank/DDBJ databases">
        <title>Bifidobacterium honeyensis sp. nov., isolated from the comb honey.</title>
        <authorList>
            <person name="Liu W."/>
            <person name="Li Y."/>
        </authorList>
    </citation>
    <scope>NUCLEOTIDE SEQUENCE [LARGE SCALE GENOMIC DNA]</scope>
    <source>
        <strain evidence="3 4">IMAU50988</strain>
    </source>
</reference>
<evidence type="ECO:0000313" key="4">
    <source>
        <dbReference type="Proteomes" id="UP001373159"/>
    </source>
</evidence>
<evidence type="ECO:0000259" key="2">
    <source>
        <dbReference type="Pfam" id="PF21922"/>
    </source>
</evidence>
<name>A0ABU8ZR36_9BIFI</name>
<dbReference type="Pfam" id="PF00905">
    <property type="entry name" value="Transpeptidase"/>
    <property type="match status" value="1"/>
</dbReference>
<dbReference type="EMBL" id="JBANBB010000003">
    <property type="protein sequence ID" value="MEK0307311.1"/>
    <property type="molecule type" value="Genomic_DNA"/>
</dbReference>
<accession>A0ABU8ZR36</accession>
<gene>
    <name evidence="3" type="ORF">V8P97_07545</name>
</gene>
<dbReference type="SUPFAM" id="SSF56519">
    <property type="entry name" value="Penicillin binding protein dimerisation domain"/>
    <property type="match status" value="1"/>
</dbReference>
<dbReference type="InterPro" id="IPR001460">
    <property type="entry name" value="PCN-bd_Tpept"/>
</dbReference>
<dbReference type="Pfam" id="PF21922">
    <property type="entry name" value="PBP_dimer_2"/>
    <property type="match status" value="1"/>
</dbReference>
<dbReference type="Gene3D" id="3.90.1310.10">
    <property type="entry name" value="Penicillin-binding protein 2a (Domain 2)"/>
    <property type="match status" value="1"/>
</dbReference>